<dbReference type="PANTHER" id="PTHR43792:SF1">
    <property type="entry name" value="N-ACETYLTRANSFERASE DOMAIN-CONTAINING PROTEIN"/>
    <property type="match status" value="1"/>
</dbReference>
<dbReference type="InterPro" id="IPR016181">
    <property type="entry name" value="Acyl_CoA_acyltransferase"/>
</dbReference>
<evidence type="ECO:0000313" key="2">
    <source>
        <dbReference type="EMBL" id="GAH68145.1"/>
    </source>
</evidence>
<dbReference type="GO" id="GO:0016747">
    <property type="term" value="F:acyltransferase activity, transferring groups other than amino-acyl groups"/>
    <property type="evidence" value="ECO:0007669"/>
    <property type="project" value="InterPro"/>
</dbReference>
<proteinExistence type="predicted"/>
<dbReference type="SUPFAM" id="SSF55729">
    <property type="entry name" value="Acyl-CoA N-acyltransferases (Nat)"/>
    <property type="match status" value="1"/>
</dbReference>
<dbReference type="InterPro" id="IPR051531">
    <property type="entry name" value="N-acetyltransferase"/>
</dbReference>
<dbReference type="Gene3D" id="3.40.630.30">
    <property type="match status" value="1"/>
</dbReference>
<dbReference type="Pfam" id="PF13302">
    <property type="entry name" value="Acetyltransf_3"/>
    <property type="match status" value="1"/>
</dbReference>
<comment type="caution">
    <text evidence="2">The sequence shown here is derived from an EMBL/GenBank/DDBJ whole genome shotgun (WGS) entry which is preliminary data.</text>
</comment>
<name>X1IFV3_9ZZZZ</name>
<dbReference type="PANTHER" id="PTHR43792">
    <property type="entry name" value="GNAT FAMILY, PUTATIVE (AFU_ORTHOLOGUE AFUA_3G00765)-RELATED-RELATED"/>
    <property type="match status" value="1"/>
</dbReference>
<dbReference type="EMBL" id="BARU01032182">
    <property type="protein sequence ID" value="GAH68145.1"/>
    <property type="molecule type" value="Genomic_DNA"/>
</dbReference>
<accession>X1IFV3</accession>
<dbReference type="AlphaFoldDB" id="X1IFV3"/>
<dbReference type="PROSITE" id="PS51186">
    <property type="entry name" value="GNAT"/>
    <property type="match status" value="1"/>
</dbReference>
<organism evidence="2">
    <name type="scientific">marine sediment metagenome</name>
    <dbReference type="NCBI Taxonomy" id="412755"/>
    <lineage>
        <taxon>unclassified sequences</taxon>
        <taxon>metagenomes</taxon>
        <taxon>ecological metagenomes</taxon>
    </lineage>
</organism>
<feature type="domain" description="N-acetyltransferase" evidence="1">
    <location>
        <begin position="8"/>
        <end position="174"/>
    </location>
</feature>
<dbReference type="InterPro" id="IPR000182">
    <property type="entry name" value="GNAT_dom"/>
</dbReference>
<reference evidence="2" key="1">
    <citation type="journal article" date="2014" name="Front. Microbiol.">
        <title>High frequency of phylogenetically diverse reductive dehalogenase-homologous genes in deep subseafloor sedimentary metagenomes.</title>
        <authorList>
            <person name="Kawai M."/>
            <person name="Futagami T."/>
            <person name="Toyoda A."/>
            <person name="Takaki Y."/>
            <person name="Nishi S."/>
            <person name="Hori S."/>
            <person name="Arai W."/>
            <person name="Tsubouchi T."/>
            <person name="Morono Y."/>
            <person name="Uchiyama I."/>
            <person name="Ito T."/>
            <person name="Fujiyama A."/>
            <person name="Inagaki F."/>
            <person name="Takami H."/>
        </authorList>
    </citation>
    <scope>NUCLEOTIDE SEQUENCE</scope>
    <source>
        <strain evidence="2">Expedition CK06-06</strain>
    </source>
</reference>
<gene>
    <name evidence="2" type="ORF">S03H2_50791</name>
</gene>
<sequence>MTITTGNLILREFIKEDWQAVHEYASDPEVVHYMDWGPNTEKETRDFIERAMASYGETPRCDCQFAVILQEKDRLIGACGLHVSNRDHREGWIGYCFNRHYWKKGYATEAARRLLTFGFEKLKLHRIFATCDPQNRGSVSVLEKVGMRREGWLREHKWVKGKWRDSFLYAILNDEWKTGRDDSLA</sequence>
<protein>
    <recommendedName>
        <fullName evidence="1">N-acetyltransferase domain-containing protein</fullName>
    </recommendedName>
</protein>
<evidence type="ECO:0000259" key="1">
    <source>
        <dbReference type="PROSITE" id="PS51186"/>
    </source>
</evidence>